<protein>
    <submittedName>
        <fullName evidence="3">YdcF family protein</fullName>
    </submittedName>
</protein>
<dbReference type="GO" id="GO:0000270">
    <property type="term" value="P:peptidoglycan metabolic process"/>
    <property type="evidence" value="ECO:0007669"/>
    <property type="project" value="TreeGrafter"/>
</dbReference>
<keyword evidence="1" id="KW-0472">Membrane</keyword>
<organism evidence="3 4">
    <name type="scientific">Gimibacter soli</name>
    <dbReference type="NCBI Taxonomy" id="3024400"/>
    <lineage>
        <taxon>Bacteria</taxon>
        <taxon>Pseudomonadati</taxon>
        <taxon>Pseudomonadota</taxon>
        <taxon>Alphaproteobacteria</taxon>
        <taxon>Kordiimonadales</taxon>
        <taxon>Temperatibacteraceae</taxon>
        <taxon>Gimibacter</taxon>
    </lineage>
</organism>
<feature type="transmembrane region" description="Helical" evidence="1">
    <location>
        <begin position="7"/>
        <end position="31"/>
    </location>
</feature>
<keyword evidence="4" id="KW-1185">Reference proteome</keyword>
<name>A0AAE9XPT2_9PROT</name>
<dbReference type="PANTHER" id="PTHR30336">
    <property type="entry name" value="INNER MEMBRANE PROTEIN, PROBABLE PERMEASE"/>
    <property type="match status" value="1"/>
</dbReference>
<accession>A0AAE9XPT2</accession>
<dbReference type="RefSeq" id="WP_289504698.1">
    <property type="nucleotide sequence ID" value="NZ_CP116805.1"/>
</dbReference>
<dbReference type="EMBL" id="CP116805">
    <property type="protein sequence ID" value="WCL54957.1"/>
    <property type="molecule type" value="Genomic_DNA"/>
</dbReference>
<keyword evidence="1" id="KW-1133">Transmembrane helix</keyword>
<keyword evidence="1" id="KW-0812">Transmembrane</keyword>
<evidence type="ECO:0000256" key="1">
    <source>
        <dbReference type="SAM" id="Phobius"/>
    </source>
</evidence>
<dbReference type="InterPro" id="IPR014729">
    <property type="entry name" value="Rossmann-like_a/b/a_fold"/>
</dbReference>
<evidence type="ECO:0000259" key="2">
    <source>
        <dbReference type="Pfam" id="PF02698"/>
    </source>
</evidence>
<proteinExistence type="predicted"/>
<dbReference type="InterPro" id="IPR051599">
    <property type="entry name" value="Cell_Envelope_Assoc"/>
</dbReference>
<dbReference type="AlphaFoldDB" id="A0AAE9XPT2"/>
<dbReference type="GO" id="GO:0005886">
    <property type="term" value="C:plasma membrane"/>
    <property type="evidence" value="ECO:0007669"/>
    <property type="project" value="TreeGrafter"/>
</dbReference>
<evidence type="ECO:0000313" key="3">
    <source>
        <dbReference type="EMBL" id="WCL54957.1"/>
    </source>
</evidence>
<reference evidence="3" key="1">
    <citation type="submission" date="2023-01" db="EMBL/GenBank/DDBJ databases">
        <title>The genome sequence of Kordiimonadaceae bacterium 6D33.</title>
        <authorList>
            <person name="Liu Y."/>
        </authorList>
    </citation>
    <scope>NUCLEOTIDE SEQUENCE</scope>
    <source>
        <strain evidence="3">6D33</strain>
    </source>
</reference>
<gene>
    <name evidence="3" type="ORF">PH603_04190</name>
</gene>
<dbReference type="Gene3D" id="3.40.50.620">
    <property type="entry name" value="HUPs"/>
    <property type="match status" value="1"/>
</dbReference>
<feature type="domain" description="DUF218" evidence="2">
    <location>
        <begin position="47"/>
        <end position="173"/>
    </location>
</feature>
<dbReference type="Pfam" id="PF02698">
    <property type="entry name" value="DUF218"/>
    <property type="match status" value="1"/>
</dbReference>
<dbReference type="CDD" id="cd06259">
    <property type="entry name" value="YdcF-like"/>
    <property type="match status" value="1"/>
</dbReference>
<dbReference type="Proteomes" id="UP001217500">
    <property type="component" value="Chromosome"/>
</dbReference>
<dbReference type="InterPro" id="IPR003848">
    <property type="entry name" value="DUF218"/>
</dbReference>
<dbReference type="InterPro" id="IPR036291">
    <property type="entry name" value="NAD(P)-bd_dom_sf"/>
</dbReference>
<dbReference type="PANTHER" id="PTHR30336:SF4">
    <property type="entry name" value="ENVELOPE BIOGENESIS FACTOR ELYC"/>
    <property type="match status" value="1"/>
</dbReference>
<evidence type="ECO:0000313" key="4">
    <source>
        <dbReference type="Proteomes" id="UP001217500"/>
    </source>
</evidence>
<dbReference type="GO" id="GO:0043164">
    <property type="term" value="P:Gram-negative-bacterium-type cell wall biogenesis"/>
    <property type="evidence" value="ECO:0007669"/>
    <property type="project" value="TreeGrafter"/>
</dbReference>
<sequence length="187" mass="20368">MTRNRSVFSRLVGTILFVALVAWLSGFLYFLSRALVDEPAAMPDARAVVVLTGGARRIDVGLAILKANPGARLLISGVNPAVLRAELSAISGEEAPLYECCVDLDRTSTDTLGNARETALWARKNGFDRVVLVTAAYHMPRSLIVLRRAMPEVRVEAYPVQAAVSTTYLLKEYHKYLFTLASDAAGI</sequence>
<dbReference type="KEGG" id="gso:PH603_04190"/>
<dbReference type="SUPFAM" id="SSF51735">
    <property type="entry name" value="NAD(P)-binding Rossmann-fold domains"/>
    <property type="match status" value="1"/>
</dbReference>